<keyword evidence="3" id="KW-1185">Reference proteome</keyword>
<dbReference type="GO" id="GO:0003824">
    <property type="term" value="F:catalytic activity"/>
    <property type="evidence" value="ECO:0007669"/>
    <property type="project" value="InterPro"/>
</dbReference>
<protein>
    <submittedName>
        <fullName evidence="2">Uncharacterized protein</fullName>
    </submittedName>
</protein>
<accession>A0A5N5D0K2</accession>
<dbReference type="GO" id="GO:0009116">
    <property type="term" value="P:nucleoside metabolic process"/>
    <property type="evidence" value="ECO:0007669"/>
    <property type="project" value="InterPro"/>
</dbReference>
<name>A0A5N5D0K2_9PEZI</name>
<dbReference type="InterPro" id="IPR053137">
    <property type="entry name" value="NLR-like"/>
</dbReference>
<comment type="caution">
    <text evidence="2">The sequence shown here is derived from an EMBL/GenBank/DDBJ whole genome shotgun (WGS) entry which is preliminary data.</text>
</comment>
<dbReference type="OrthoDB" id="1577640at2759"/>
<dbReference type="PANTHER" id="PTHR46082">
    <property type="entry name" value="ATP/GTP-BINDING PROTEIN-RELATED"/>
    <property type="match status" value="1"/>
</dbReference>
<feature type="region of interest" description="Disordered" evidence="1">
    <location>
        <begin position="1"/>
        <end position="21"/>
    </location>
</feature>
<sequence>MAMLEEPHRKPRNYKKAHNDPNAYSWGRIGEHNVVIASLPASRIGEVSAATTASYMLATFPNIRIGLMVGIGAGVPEAEPDIRLGDVAVSMPEGTSGGVIQYDLGKIKPNGTFERKGALNAPPQALLSALGLIQSEHRLNGHRINEFVNDMLQNHPSLCQPSGKEPAYTRPDATTDRLFDARYQHKGGENCNDCIKGNPLMFKRDEPRKVPSPQVFYGIIASGDKVVKDAAARAAVLKDAGEKCICIEMEAAGLMNTFPCLVIRGICDYADSHKNDEWHSYAAATAAAYARELLENIDVDDVEDTPKASEIVADPRQKPPPATNKLSDNPVTQEQLEELRKRVDELKKLIPNDGKGACIRFTSYSILQTYEI</sequence>
<dbReference type="EMBL" id="VCHE01000110">
    <property type="protein sequence ID" value="KAB2571131.1"/>
    <property type="molecule type" value="Genomic_DNA"/>
</dbReference>
<dbReference type="AlphaFoldDB" id="A0A5N5D0K2"/>
<evidence type="ECO:0000256" key="1">
    <source>
        <dbReference type="SAM" id="MobiDB-lite"/>
    </source>
</evidence>
<dbReference type="Proteomes" id="UP000325902">
    <property type="component" value="Unassembled WGS sequence"/>
</dbReference>
<evidence type="ECO:0000313" key="3">
    <source>
        <dbReference type="Proteomes" id="UP000325902"/>
    </source>
</evidence>
<gene>
    <name evidence="2" type="ORF">DBV05_g10202</name>
</gene>
<reference evidence="2 3" key="1">
    <citation type="journal article" date="2019" name="Sci. Rep.">
        <title>A multi-omics analysis of the grapevine pathogen Lasiodiplodia theobromae reveals that temperature affects the expression of virulence- and pathogenicity-related genes.</title>
        <authorList>
            <person name="Felix C."/>
            <person name="Meneses R."/>
            <person name="Goncalves M.F.M."/>
            <person name="Tilleman L."/>
            <person name="Duarte A.S."/>
            <person name="Jorrin-Novo J.V."/>
            <person name="Van de Peer Y."/>
            <person name="Deforce D."/>
            <person name="Van Nieuwerburgh F."/>
            <person name="Esteves A.C."/>
            <person name="Alves A."/>
        </authorList>
    </citation>
    <scope>NUCLEOTIDE SEQUENCE [LARGE SCALE GENOMIC DNA]</scope>
    <source>
        <strain evidence="2 3">LA-SOL3</strain>
    </source>
</reference>
<dbReference type="PANTHER" id="PTHR46082:SF11">
    <property type="entry name" value="AAA+ ATPASE DOMAIN-CONTAINING PROTEIN-RELATED"/>
    <property type="match status" value="1"/>
</dbReference>
<organism evidence="2 3">
    <name type="scientific">Lasiodiplodia theobromae</name>
    <dbReference type="NCBI Taxonomy" id="45133"/>
    <lineage>
        <taxon>Eukaryota</taxon>
        <taxon>Fungi</taxon>
        <taxon>Dikarya</taxon>
        <taxon>Ascomycota</taxon>
        <taxon>Pezizomycotina</taxon>
        <taxon>Dothideomycetes</taxon>
        <taxon>Dothideomycetes incertae sedis</taxon>
        <taxon>Botryosphaeriales</taxon>
        <taxon>Botryosphaeriaceae</taxon>
        <taxon>Lasiodiplodia</taxon>
    </lineage>
</organism>
<feature type="region of interest" description="Disordered" evidence="1">
    <location>
        <begin position="309"/>
        <end position="331"/>
    </location>
</feature>
<evidence type="ECO:0000313" key="2">
    <source>
        <dbReference type="EMBL" id="KAB2571131.1"/>
    </source>
</evidence>
<dbReference type="InterPro" id="IPR035994">
    <property type="entry name" value="Nucleoside_phosphorylase_sf"/>
</dbReference>
<dbReference type="Gene3D" id="3.40.50.1580">
    <property type="entry name" value="Nucleoside phosphorylase domain"/>
    <property type="match status" value="1"/>
</dbReference>
<dbReference type="SUPFAM" id="SSF53167">
    <property type="entry name" value="Purine and uridine phosphorylases"/>
    <property type="match status" value="1"/>
</dbReference>
<proteinExistence type="predicted"/>